<gene>
    <name evidence="2" type="ORF">TL16_g05862</name>
</gene>
<dbReference type="Pfam" id="PF03382">
    <property type="entry name" value="DUF285"/>
    <property type="match status" value="1"/>
</dbReference>
<dbReference type="AlphaFoldDB" id="A0A9W7ALS8"/>
<feature type="compositionally biased region" description="Basic and acidic residues" evidence="1">
    <location>
        <begin position="108"/>
        <end position="124"/>
    </location>
</feature>
<evidence type="ECO:0000313" key="2">
    <source>
        <dbReference type="EMBL" id="GMH72225.1"/>
    </source>
</evidence>
<feature type="region of interest" description="Disordered" evidence="1">
    <location>
        <begin position="157"/>
        <end position="193"/>
    </location>
</feature>
<feature type="compositionally biased region" description="Basic and acidic residues" evidence="1">
    <location>
        <begin position="176"/>
        <end position="193"/>
    </location>
</feature>
<evidence type="ECO:0000256" key="1">
    <source>
        <dbReference type="SAM" id="MobiDB-lite"/>
    </source>
</evidence>
<evidence type="ECO:0000313" key="3">
    <source>
        <dbReference type="Proteomes" id="UP001162640"/>
    </source>
</evidence>
<dbReference type="Proteomes" id="UP001162640">
    <property type="component" value="Unassembled WGS sequence"/>
</dbReference>
<protein>
    <submittedName>
        <fullName evidence="2">Uncharacterized protein</fullName>
    </submittedName>
</protein>
<reference evidence="3" key="1">
    <citation type="journal article" date="2023" name="Commun. Biol.">
        <title>Genome analysis of Parmales, the sister group of diatoms, reveals the evolutionary specialization of diatoms from phago-mixotrophs to photoautotrophs.</title>
        <authorList>
            <person name="Ban H."/>
            <person name="Sato S."/>
            <person name="Yoshikawa S."/>
            <person name="Yamada K."/>
            <person name="Nakamura Y."/>
            <person name="Ichinomiya M."/>
            <person name="Sato N."/>
            <person name="Blanc-Mathieu R."/>
            <person name="Endo H."/>
            <person name="Kuwata A."/>
            <person name="Ogata H."/>
        </authorList>
    </citation>
    <scope>NUCLEOTIDE SEQUENCE [LARGE SCALE GENOMIC DNA]</scope>
</reference>
<organism evidence="2 3">
    <name type="scientific">Triparma laevis f. inornata</name>
    <dbReference type="NCBI Taxonomy" id="1714386"/>
    <lineage>
        <taxon>Eukaryota</taxon>
        <taxon>Sar</taxon>
        <taxon>Stramenopiles</taxon>
        <taxon>Ochrophyta</taxon>
        <taxon>Bolidophyceae</taxon>
        <taxon>Parmales</taxon>
        <taxon>Triparmaceae</taxon>
        <taxon>Triparma</taxon>
    </lineage>
</organism>
<feature type="region of interest" description="Disordered" evidence="1">
    <location>
        <begin position="108"/>
        <end position="129"/>
    </location>
</feature>
<comment type="caution">
    <text evidence="2">The sequence shown here is derived from an EMBL/GenBank/DDBJ whole genome shotgun (WGS) entry which is preliminary data.</text>
</comment>
<sequence>MDEELQESKGITCPRGHFFCASCYCDSLQDELGKIANDLDLGQEHKAREGKMRRPQRQGAERCEHQFTDHQLARCLSDEEFSEYAQARDEAYSSRVRDIAEIEVRQQIQRDRERQDGDRRRGEEEATADMIEEEIRAGRYKRYTEGDLQMALQLHAEEDQRAGRRGGRTSSTAAEAQRRREAAETQRRREEAERWRNHKFGNADLKAAAKEWCEDSGKAEAKYGYISGWDTSEVTSMRDLFSAGSGDVGEAAKQFNGDISRWNVEKYTVMMEMFYKAESFNQDLSGWNVEKCLSMSYMFYGAMKFNKDSVKNWNLSRKNTTLMFAGCG</sequence>
<dbReference type="InterPro" id="IPR005046">
    <property type="entry name" value="DUF285"/>
</dbReference>
<dbReference type="EMBL" id="BLQM01000173">
    <property type="protein sequence ID" value="GMH72225.1"/>
    <property type="molecule type" value="Genomic_DNA"/>
</dbReference>
<name>A0A9W7ALS8_9STRA</name>
<accession>A0A9W7ALS8</accession>
<proteinExistence type="predicted"/>